<feature type="coiled-coil region" evidence="1">
    <location>
        <begin position="11"/>
        <end position="49"/>
    </location>
</feature>
<protein>
    <submittedName>
        <fullName evidence="2">Uncharacterized protein</fullName>
    </submittedName>
</protein>
<organism evidence="2 3">
    <name type="scientific">Hevea brasiliensis</name>
    <name type="common">Para rubber tree</name>
    <name type="synonym">Siphonia brasiliensis</name>
    <dbReference type="NCBI Taxonomy" id="3981"/>
    <lineage>
        <taxon>Eukaryota</taxon>
        <taxon>Viridiplantae</taxon>
        <taxon>Streptophyta</taxon>
        <taxon>Embryophyta</taxon>
        <taxon>Tracheophyta</taxon>
        <taxon>Spermatophyta</taxon>
        <taxon>Magnoliopsida</taxon>
        <taxon>eudicotyledons</taxon>
        <taxon>Gunneridae</taxon>
        <taxon>Pentapetalae</taxon>
        <taxon>rosids</taxon>
        <taxon>fabids</taxon>
        <taxon>Malpighiales</taxon>
        <taxon>Euphorbiaceae</taxon>
        <taxon>Crotonoideae</taxon>
        <taxon>Micrandreae</taxon>
        <taxon>Hevea</taxon>
    </lineage>
</organism>
<name>A0A6A6K3F9_HEVBR</name>
<accession>A0A6A6K3F9</accession>
<reference evidence="2 3" key="1">
    <citation type="journal article" date="2020" name="Mol. Plant">
        <title>The Chromosome-Based Rubber Tree Genome Provides New Insights into Spurge Genome Evolution and Rubber Biosynthesis.</title>
        <authorList>
            <person name="Liu J."/>
            <person name="Shi C."/>
            <person name="Shi C.C."/>
            <person name="Li W."/>
            <person name="Zhang Q.J."/>
            <person name="Zhang Y."/>
            <person name="Li K."/>
            <person name="Lu H.F."/>
            <person name="Shi C."/>
            <person name="Zhu S.T."/>
            <person name="Xiao Z.Y."/>
            <person name="Nan H."/>
            <person name="Yue Y."/>
            <person name="Zhu X.G."/>
            <person name="Wu Y."/>
            <person name="Hong X.N."/>
            <person name="Fan G.Y."/>
            <person name="Tong Y."/>
            <person name="Zhang D."/>
            <person name="Mao C.L."/>
            <person name="Liu Y.L."/>
            <person name="Hao S.J."/>
            <person name="Liu W.Q."/>
            <person name="Lv M.Q."/>
            <person name="Zhang H.B."/>
            <person name="Liu Y."/>
            <person name="Hu-Tang G.R."/>
            <person name="Wang J.P."/>
            <person name="Wang J.H."/>
            <person name="Sun Y.H."/>
            <person name="Ni S.B."/>
            <person name="Chen W.B."/>
            <person name="Zhang X.C."/>
            <person name="Jiao Y.N."/>
            <person name="Eichler E.E."/>
            <person name="Li G.H."/>
            <person name="Liu X."/>
            <person name="Gao L.Z."/>
        </authorList>
    </citation>
    <scope>NUCLEOTIDE SEQUENCE [LARGE SCALE GENOMIC DNA]</scope>
    <source>
        <strain evidence="3">cv. GT1</strain>
        <tissue evidence="2">Leaf</tissue>
    </source>
</reference>
<proteinExistence type="predicted"/>
<dbReference type="AlphaFoldDB" id="A0A6A6K3F9"/>
<keyword evidence="1" id="KW-0175">Coiled coil</keyword>
<comment type="caution">
    <text evidence="2">The sequence shown here is derived from an EMBL/GenBank/DDBJ whole genome shotgun (WGS) entry which is preliminary data.</text>
</comment>
<dbReference type="Proteomes" id="UP000467840">
    <property type="component" value="Unassembled WGS sequence"/>
</dbReference>
<sequence>MMEDMKSQDFVQKFTVIMQELEQRQEVLRKEAEQRHQEALEEIKALLTGISFRNMNIVNNMTQGESTKAREDPLEDLKNLKQEFTLQDYWNSSNQLYSKARIQEEKALNFFLSGLVDELQLAVKMFKPRTLSEAYSLATLQEVTVATIKNNVNPDTKPTIFVTASFPHSTPSNLQSNFPKLSGSGDKFDLLPISIIQLPKLPGVPPRNPKLEHHEISKHKKRVGGKKQYMNCGNYGEFDFGAHEKYRNYENCVEFDLSDHDYITLKKMSLRDGKG</sequence>
<keyword evidence="3" id="KW-1185">Reference proteome</keyword>
<gene>
    <name evidence="2" type="ORF">GH714_043723</name>
</gene>
<evidence type="ECO:0000313" key="2">
    <source>
        <dbReference type="EMBL" id="KAF2283064.1"/>
    </source>
</evidence>
<evidence type="ECO:0000256" key="1">
    <source>
        <dbReference type="SAM" id="Coils"/>
    </source>
</evidence>
<dbReference type="EMBL" id="JAAGAX010000025">
    <property type="protein sequence ID" value="KAF2283064.1"/>
    <property type="molecule type" value="Genomic_DNA"/>
</dbReference>
<evidence type="ECO:0000313" key="3">
    <source>
        <dbReference type="Proteomes" id="UP000467840"/>
    </source>
</evidence>